<dbReference type="Gene3D" id="2.60.40.10">
    <property type="entry name" value="Immunoglobulins"/>
    <property type="match status" value="1"/>
</dbReference>
<dbReference type="RefSeq" id="WP_160375868.1">
    <property type="nucleotide sequence ID" value="NZ_WSTB01000010.1"/>
</dbReference>
<dbReference type="NCBIfam" id="TIGR04131">
    <property type="entry name" value="Bac_Flav_CTERM"/>
    <property type="match status" value="1"/>
</dbReference>
<feature type="domain" description="Ig-like" evidence="2">
    <location>
        <begin position="1692"/>
        <end position="1763"/>
    </location>
</feature>
<sequence>MKQKLLIFFLLFTIFSYSQENCNNGIDDDGDGKIDLNDSECVCNNSVINSIIPNPSFEQFNTCPSGISELNFATSWEQATIPTTDYFNTCGYVNNAGMTPFPDGNAAVGAFFAKDWQEYLGACLKNPMKAGTSYQLTFNIASKPATGSVDLGNEGVIDYGPVDIVLYGKAECATFPLMTTGCPSSWDSNWIILGSMNYTPIGEWGVLNITFTPSIDINTVILGSPCTLPPKYEWGANSAPFFYFDNLLLNTSAAFGVNISQTGIFCDNNLVLTAVITKPVSSKKTFQWYKDGIAISGATNESYKVPSFATSLGQYSVKVTDGGDCYVSTKLTINNTIPGPAFTTIQPNCIEPSGTINIVTPASKYSFDNGLTWQDSPKKDLLPIGTYYVKIKTLSGCVSSSTGVSIIEPQLLANSDFSVTQPTTCDSKGSIKINSTSAAEYSFDDGATWTTNSTANDLEPGTYFIKIKDAAGCQSSSQFVAINRVFLKDPTFSVIQPSCGKGGQISISTIAKEYSFDDGKTWTTDPVATNLEPGSYLIKIKNDAGCESNSTYVSIEPFYLKVTPTYTKIQPVCGTGGTIKITSAASEYSFDGGLTWTTDPIANDLLPGFYQIVFKNELGCISYPEYVNLDYFYLPTPAFTYTKPTCDVGGSITITTPASEYSFDNGNTWSINPTATGLNPGTYYIMIKNEIGCTSSTYQYVNLDYFFLPDPTYVAVNPSCGNIGSIKITSVADEYSFDGGYTWTTNPTMLNLTSGYYYLKVKNKKGCESNTIYVYLDSNYLANPNYILTQPTCGKNGSITITTKADFYSFDNGNTWTTDPTLPNLIPNNYYYILIKNYTGCVSYYLPITVETFYLDNPAYTVTQPTCGNPGSISITTKADFYSFDGGNTWVTNSTATNLVPGNYYSIAIKNNAGCTSNTQYIQIYPFYLDTPSYTFLPPSCGIAGNITITTVADQYSFDNGSTWTTNPILSNPVPNTYYYLVVKNKLGCISTTQYVFVEPFYLDNPTFKIEQPTCGKGGTITVTTVADQYSFDNGYSWTTNPVASNLASGYYYILIKNNKGCVSNSQYAYLEPYFLDIPLYNVAQPTCEAKGTITITTKADQYSFDNGNTWTTNPVFTNTSTTSNYYYIKIKNDKGCESNVQYAYLDAPLALPPKPVVTTTSPTSCGAKDGSISVSTYGQYYSFDNGLNWGTSSTSGSLEVGTYQVKIKETYWSCPSEATNVVLKSNTTIAAPTFSTVQPTCLTPTGSITIKTSATQYSFDNGLTWQSGNSKNNFSPGVYLVRIKNDKGCISDPASVSINAFSTFKIDIYDSEQPLCVGATVNGIVINIQTPAAAYSFDDGKTWTTSNTATNLKENTEYCLRIKNSEGCISEPSCMTTIKQVAIPKAPQITIKQPVGCDPKGSVTVNSSKYRYSFDDGKTWGTNPTLQLNPGTYWIRTKESGSECISEATEAIVNTPPDAPKTPEITLVQPTTCANPFGSITITTVATQYSFDNGKTWSTNPNSGNLAVGTYQLKVKNAVGCESDIKNIQIIAPTDYPGLPEKTILQPDCSNSKGKITITTLASEYSFNDGLSWSTVAVSDFLSSGDYNIRIKNSNGCMSEAVKATIIAFTDFPPSPAASKNQTFCIDENALLSDISITGENIKWYETVSGETLLPASTVLENGVTYYASQTINGCESKRVAITIKIQDTKAPIVDAVQTFCEQQNATINNINITGQNIKWYNDETGGTNLSDATPLQNNISYYASQTIDNCESERTAVTVQVFEATGVECVNYVDELPYPKFFTPNNDGYNDTWTINFAYLAPNSKIRIFDRYGKFIKELSIDTAWDGTYIGRDEPASDYWFVVTRLNGAEFRAHFSLKR</sequence>
<gene>
    <name evidence="3" type="ORF">GON26_16480</name>
</gene>
<dbReference type="Proteomes" id="UP000471501">
    <property type="component" value="Unassembled WGS sequence"/>
</dbReference>
<dbReference type="EMBL" id="WSTB01000010">
    <property type="protein sequence ID" value="MWB95965.1"/>
    <property type="molecule type" value="Genomic_DNA"/>
</dbReference>
<dbReference type="Pfam" id="PF13585">
    <property type="entry name" value="CHU_C"/>
    <property type="match status" value="1"/>
</dbReference>
<dbReference type="InterPro" id="IPR044023">
    <property type="entry name" value="Ig_7"/>
</dbReference>
<feature type="signal peptide" evidence="1">
    <location>
        <begin position="1"/>
        <end position="20"/>
    </location>
</feature>
<dbReference type="Pfam" id="PF19081">
    <property type="entry name" value="Ig_7"/>
    <property type="match status" value="2"/>
</dbReference>
<dbReference type="InterPro" id="IPR036278">
    <property type="entry name" value="Sialidase_sf"/>
</dbReference>
<evidence type="ECO:0000313" key="4">
    <source>
        <dbReference type="Proteomes" id="UP000471501"/>
    </source>
</evidence>
<keyword evidence="1" id="KW-0732">Signal</keyword>
<name>A0A6I4NU03_9FLAO</name>
<dbReference type="SUPFAM" id="SSF50939">
    <property type="entry name" value="Sialidases"/>
    <property type="match status" value="3"/>
</dbReference>
<proteinExistence type="predicted"/>
<evidence type="ECO:0000256" key="1">
    <source>
        <dbReference type="SAM" id="SignalP"/>
    </source>
</evidence>
<evidence type="ECO:0000259" key="2">
    <source>
        <dbReference type="Pfam" id="PF19081"/>
    </source>
</evidence>
<dbReference type="Gene3D" id="2.120.10.10">
    <property type="match status" value="3"/>
</dbReference>
<feature type="chain" id="PRO_5026361263" evidence="1">
    <location>
        <begin position="21"/>
        <end position="1861"/>
    </location>
</feature>
<dbReference type="Pfam" id="PF02012">
    <property type="entry name" value="BNR"/>
    <property type="match status" value="1"/>
</dbReference>
<dbReference type="CDD" id="cd15482">
    <property type="entry name" value="Sialidase_non-viral"/>
    <property type="match status" value="2"/>
</dbReference>
<feature type="domain" description="Ig-like" evidence="2">
    <location>
        <begin position="1614"/>
        <end position="1687"/>
    </location>
</feature>
<protein>
    <submittedName>
        <fullName evidence="3">T9SS type B sorting domain-containing protein</fullName>
    </submittedName>
</protein>
<accession>A0A6I4NU03</accession>
<dbReference type="SUPFAM" id="SSF110296">
    <property type="entry name" value="Oligoxyloglucan reducing end-specific cellobiohydrolase"/>
    <property type="match status" value="1"/>
</dbReference>
<comment type="caution">
    <text evidence="3">The sequence shown here is derived from an EMBL/GenBank/DDBJ whole genome shotgun (WGS) entry which is preliminary data.</text>
</comment>
<evidence type="ECO:0000313" key="3">
    <source>
        <dbReference type="EMBL" id="MWB95965.1"/>
    </source>
</evidence>
<dbReference type="InterPro" id="IPR013783">
    <property type="entry name" value="Ig-like_fold"/>
</dbReference>
<dbReference type="InterPro" id="IPR026341">
    <property type="entry name" value="T9SS_type_B"/>
</dbReference>
<organism evidence="3 4">
    <name type="scientific">Flavobacterium hydrocarbonoxydans</name>
    <dbReference type="NCBI Taxonomy" id="2683249"/>
    <lineage>
        <taxon>Bacteria</taxon>
        <taxon>Pseudomonadati</taxon>
        <taxon>Bacteroidota</taxon>
        <taxon>Flavobacteriia</taxon>
        <taxon>Flavobacteriales</taxon>
        <taxon>Flavobacteriaceae</taxon>
        <taxon>Flavobacterium</taxon>
    </lineage>
</organism>
<keyword evidence="4" id="KW-1185">Reference proteome</keyword>
<dbReference type="InterPro" id="IPR002860">
    <property type="entry name" value="BNR_rpt"/>
</dbReference>
<reference evidence="3 4" key="1">
    <citation type="submission" date="2019-12" db="EMBL/GenBank/DDBJ databases">
        <authorList>
            <person name="Kim Y.S."/>
        </authorList>
    </citation>
    <scope>NUCLEOTIDE SEQUENCE [LARGE SCALE GENOMIC DNA]</scope>
    <source>
        <strain evidence="3 4">GA093</strain>
    </source>
</reference>